<dbReference type="GO" id="GO:0005739">
    <property type="term" value="C:mitochondrion"/>
    <property type="evidence" value="ECO:0007669"/>
    <property type="project" value="TreeGrafter"/>
</dbReference>
<sequence length="752" mass="84024">MLVLKSGVGKVMDELVTTQLALNAIMKSLGVTIIPPELVARAAAAGLGVHGSAGGRDGSPAPIASPAPTTSPAVSSDVSPVASPTVPSTKTQQSPLDAWCASLVQLKEHGVSPNVNAYATLVRILSNWGLDRKLNSVLVELIENEERGFSVMDLIEVIGEDGEEDNQSLVLIRVSGALVKAYVVSAFLTRLSMKLGIDIWLDTWQCMSGDSSRIELITSYANSWNCLYTRGSSIVRYEDSIWKQNDKGTQLLYSRRLVVYKLGSEAKNVVVVSQRVYWTVDLEFAKVERKLEIDTSPDVITYNVLVSGCARNGHADEALEIYEIMKEEGLQPNDVTHNVIIEGLCSSRKVKEAEDFLESLEQKCPENYASLVKCYYESGLSKKAFEQFVILECPLRKSVFIKLFTSLCIEGYLDKALRVLKTMWAYRVEPGKSMCGKMIGALCRLNHAREARLLFDTMVERGLIPDLFTYTIMIYTYCRLNKLQKADSLFEDMKQRGIKPDVVTVLPDSWIQSIMRQVLFKKKCEKGKLNGVEPDIVAYTGLISAYCREGYIDKAVTLVTELSKRIFYRLGILGLHYGEHMQQERVSHAKEELAWYRASSGKNLHSNIDKTHQLSTKLKETEEDSMQLAPASSRQNLIMPPLKNRKRGLTKPIDGRTKATTEEPAAKPINAVTKATTKKPTTTEEPSSTEQNPAIEGRGVEEEPISTIIPTVVEEEKSVNNEEKYSEKDEEEEIEEEESEEEESEEEEEKEE</sequence>
<feature type="compositionally biased region" description="Low complexity" evidence="3">
    <location>
        <begin position="59"/>
        <end position="89"/>
    </location>
</feature>
<evidence type="ECO:0000256" key="1">
    <source>
        <dbReference type="ARBA" id="ARBA00007626"/>
    </source>
</evidence>
<feature type="compositionally biased region" description="Basic and acidic residues" evidence="3">
    <location>
        <begin position="714"/>
        <end position="727"/>
    </location>
</feature>
<gene>
    <name evidence="4" type="ORF">ISN44_As03g033600</name>
</gene>
<dbReference type="InterPro" id="IPR051114">
    <property type="entry name" value="Mito_RNA_Proc_CCM1"/>
</dbReference>
<comment type="caution">
    <text evidence="4">The sequence shown here is derived from an EMBL/GenBank/DDBJ whole genome shotgun (WGS) entry which is preliminary data.</text>
</comment>
<name>A0A8T2FAL1_ARASU</name>
<accession>A0A8T2FAL1</accession>
<dbReference type="GO" id="GO:0006396">
    <property type="term" value="P:RNA processing"/>
    <property type="evidence" value="ECO:0007669"/>
    <property type="project" value="TreeGrafter"/>
</dbReference>
<feature type="compositionally biased region" description="Basic and acidic residues" evidence="3">
    <location>
        <begin position="653"/>
        <end position="665"/>
    </location>
</feature>
<feature type="region of interest" description="Disordered" evidence="3">
    <location>
        <begin position="643"/>
        <end position="752"/>
    </location>
</feature>
<dbReference type="PANTHER" id="PTHR47934">
    <property type="entry name" value="PENTATRICOPEPTIDE REPEAT-CONTAINING PROTEIN PET309, MITOCHONDRIAL"/>
    <property type="match status" value="1"/>
</dbReference>
<comment type="similarity">
    <text evidence="1">Belongs to the PPR family. P subfamily.</text>
</comment>
<protein>
    <submittedName>
        <fullName evidence="4">Pentatricopeptide repeat</fullName>
    </submittedName>
</protein>
<dbReference type="InterPro" id="IPR002885">
    <property type="entry name" value="PPR_rpt"/>
</dbReference>
<feature type="region of interest" description="Disordered" evidence="3">
    <location>
        <begin position="50"/>
        <end position="90"/>
    </location>
</feature>
<dbReference type="PANTHER" id="PTHR47934:SF15">
    <property type="entry name" value="OS02G0644600 PROTEIN"/>
    <property type="match status" value="1"/>
</dbReference>
<dbReference type="Proteomes" id="UP000694251">
    <property type="component" value="Chromosome 3"/>
</dbReference>
<dbReference type="GO" id="GO:0003729">
    <property type="term" value="F:mRNA binding"/>
    <property type="evidence" value="ECO:0007669"/>
    <property type="project" value="TreeGrafter"/>
</dbReference>
<evidence type="ECO:0000313" key="5">
    <source>
        <dbReference type="Proteomes" id="UP000694251"/>
    </source>
</evidence>
<dbReference type="NCBIfam" id="TIGR00756">
    <property type="entry name" value="PPR"/>
    <property type="match status" value="5"/>
</dbReference>
<dbReference type="OrthoDB" id="185373at2759"/>
<dbReference type="Pfam" id="PF12854">
    <property type="entry name" value="PPR_1"/>
    <property type="match status" value="1"/>
</dbReference>
<dbReference type="EMBL" id="JAEFBJ010000003">
    <property type="protein sequence ID" value="KAG7633137.1"/>
    <property type="molecule type" value="Genomic_DNA"/>
</dbReference>
<feature type="repeat" description="PPR" evidence="2">
    <location>
        <begin position="535"/>
        <end position="565"/>
    </location>
</feature>
<dbReference type="PROSITE" id="PS51375">
    <property type="entry name" value="PPR"/>
    <property type="match status" value="5"/>
</dbReference>
<evidence type="ECO:0000256" key="3">
    <source>
        <dbReference type="SAM" id="MobiDB-lite"/>
    </source>
</evidence>
<organism evidence="4 5">
    <name type="scientific">Arabidopsis suecica</name>
    <name type="common">Swedish thale-cress</name>
    <name type="synonym">Cardaminopsis suecica</name>
    <dbReference type="NCBI Taxonomy" id="45249"/>
    <lineage>
        <taxon>Eukaryota</taxon>
        <taxon>Viridiplantae</taxon>
        <taxon>Streptophyta</taxon>
        <taxon>Embryophyta</taxon>
        <taxon>Tracheophyta</taxon>
        <taxon>Spermatophyta</taxon>
        <taxon>Magnoliopsida</taxon>
        <taxon>eudicotyledons</taxon>
        <taxon>Gunneridae</taxon>
        <taxon>Pentapetalae</taxon>
        <taxon>rosids</taxon>
        <taxon>malvids</taxon>
        <taxon>Brassicales</taxon>
        <taxon>Brassicaceae</taxon>
        <taxon>Camelineae</taxon>
        <taxon>Arabidopsis</taxon>
    </lineage>
</organism>
<evidence type="ECO:0000313" key="4">
    <source>
        <dbReference type="EMBL" id="KAG7633137.1"/>
    </source>
</evidence>
<dbReference type="GO" id="GO:0007005">
    <property type="term" value="P:mitochondrion organization"/>
    <property type="evidence" value="ECO:0007669"/>
    <property type="project" value="TreeGrafter"/>
</dbReference>
<feature type="compositionally biased region" description="Low complexity" evidence="3">
    <location>
        <begin position="673"/>
        <end position="690"/>
    </location>
</feature>
<feature type="repeat" description="PPR" evidence="2">
    <location>
        <begin position="431"/>
        <end position="465"/>
    </location>
</feature>
<keyword evidence="5" id="KW-1185">Reference proteome</keyword>
<evidence type="ECO:0000256" key="2">
    <source>
        <dbReference type="PROSITE-ProRule" id="PRU00708"/>
    </source>
</evidence>
<feature type="compositionally biased region" description="Acidic residues" evidence="3">
    <location>
        <begin position="728"/>
        <end position="752"/>
    </location>
</feature>
<dbReference type="AlphaFoldDB" id="A0A8T2FAL1"/>
<proteinExistence type="inferred from homology"/>
<reference evidence="4 5" key="1">
    <citation type="submission" date="2020-12" db="EMBL/GenBank/DDBJ databases">
        <title>Concerted genomic and epigenomic changes stabilize Arabidopsis allopolyploids.</title>
        <authorList>
            <person name="Chen Z."/>
        </authorList>
    </citation>
    <scope>NUCLEOTIDE SEQUENCE [LARGE SCALE GENOMIC DNA]</scope>
    <source>
        <strain evidence="4">As9502</strain>
        <tissue evidence="4">Leaf</tissue>
    </source>
</reference>
<feature type="repeat" description="PPR" evidence="2">
    <location>
        <begin position="466"/>
        <end position="500"/>
    </location>
</feature>
<dbReference type="Pfam" id="PF13041">
    <property type="entry name" value="PPR_2"/>
    <property type="match status" value="2"/>
</dbReference>
<feature type="repeat" description="PPR" evidence="2">
    <location>
        <begin position="333"/>
        <end position="363"/>
    </location>
</feature>
<feature type="repeat" description="PPR" evidence="2">
    <location>
        <begin position="298"/>
        <end position="332"/>
    </location>
</feature>